<evidence type="ECO:0000313" key="1">
    <source>
        <dbReference type="EMBL" id="CAI2374904.1"/>
    </source>
</evidence>
<reference evidence="1" key="1">
    <citation type="submission" date="2023-07" db="EMBL/GenBank/DDBJ databases">
        <authorList>
            <consortium name="AG Swart"/>
            <person name="Singh M."/>
            <person name="Singh A."/>
            <person name="Seah K."/>
            <person name="Emmerich C."/>
        </authorList>
    </citation>
    <scope>NUCLEOTIDE SEQUENCE</scope>
    <source>
        <strain evidence="1">DP1</strain>
    </source>
</reference>
<evidence type="ECO:0000313" key="2">
    <source>
        <dbReference type="Proteomes" id="UP001295684"/>
    </source>
</evidence>
<gene>
    <name evidence="1" type="ORF">ECRASSUSDP1_LOCUS16262</name>
</gene>
<name>A0AAD1XLN1_EUPCR</name>
<comment type="caution">
    <text evidence="1">The sequence shown here is derived from an EMBL/GenBank/DDBJ whole genome shotgun (WGS) entry which is preliminary data.</text>
</comment>
<protein>
    <submittedName>
        <fullName evidence="1">Uncharacterized protein</fullName>
    </submittedName>
</protein>
<accession>A0AAD1XLN1</accession>
<organism evidence="1 2">
    <name type="scientific">Euplotes crassus</name>
    <dbReference type="NCBI Taxonomy" id="5936"/>
    <lineage>
        <taxon>Eukaryota</taxon>
        <taxon>Sar</taxon>
        <taxon>Alveolata</taxon>
        <taxon>Ciliophora</taxon>
        <taxon>Intramacronucleata</taxon>
        <taxon>Spirotrichea</taxon>
        <taxon>Hypotrichia</taxon>
        <taxon>Euplotida</taxon>
        <taxon>Euplotidae</taxon>
        <taxon>Moneuplotes</taxon>
    </lineage>
</organism>
<keyword evidence="2" id="KW-1185">Reference proteome</keyword>
<proteinExistence type="predicted"/>
<dbReference type="AlphaFoldDB" id="A0AAD1XLN1"/>
<sequence>MGSLLTNCDFQMPQTSYRNPASVKLLTEHYIKRRCDFESSAPTDFKIKKSPRFFKGNLAMGLRKEHKQVDERNEKMGSKDIKKLSIFDGIMECEECMEEDEQIGINISVSLDGNQASFESSDIDLDEKSSDGQEQGNKCTPDNTVKVCPITLIKEYCCEYEDIVLYSEDCNEELGYHHYVLNADPKALNIKVIQK</sequence>
<dbReference type="Proteomes" id="UP001295684">
    <property type="component" value="Unassembled WGS sequence"/>
</dbReference>
<dbReference type="EMBL" id="CAMPGE010016335">
    <property type="protein sequence ID" value="CAI2374904.1"/>
    <property type="molecule type" value="Genomic_DNA"/>
</dbReference>